<dbReference type="Proteomes" id="UP000294832">
    <property type="component" value="Unassembled WGS sequence"/>
</dbReference>
<organism evidence="1 2">
    <name type="scientific">Shewanella fodinae</name>
    <dbReference type="NCBI Taxonomy" id="552357"/>
    <lineage>
        <taxon>Bacteria</taxon>
        <taxon>Pseudomonadati</taxon>
        <taxon>Pseudomonadota</taxon>
        <taxon>Gammaproteobacteria</taxon>
        <taxon>Alteromonadales</taxon>
        <taxon>Shewanellaceae</taxon>
        <taxon>Shewanella</taxon>
    </lineage>
</organism>
<dbReference type="AlphaFoldDB" id="A0A4R2FFN5"/>
<evidence type="ECO:0000313" key="1">
    <source>
        <dbReference type="EMBL" id="TCN89005.1"/>
    </source>
</evidence>
<accession>A0A4R2FFN5</accession>
<dbReference type="OrthoDB" id="6331533at2"/>
<dbReference type="RefSeq" id="WP_133037939.1">
    <property type="nucleotide sequence ID" value="NZ_SLWF01000003.1"/>
</dbReference>
<keyword evidence="2" id="KW-1185">Reference proteome</keyword>
<dbReference type="PIRSF" id="PIRSF029505">
    <property type="entry name" value="UCP029505"/>
    <property type="match status" value="1"/>
</dbReference>
<reference evidence="1 2" key="1">
    <citation type="submission" date="2019-03" db="EMBL/GenBank/DDBJ databases">
        <title>Freshwater and sediment microbial communities from various areas in North America, analyzing microbe dynamics in response to fracking.</title>
        <authorList>
            <person name="Lamendella R."/>
        </authorList>
    </citation>
    <scope>NUCLEOTIDE SEQUENCE [LARGE SCALE GENOMIC DNA]</scope>
    <source>
        <strain evidence="1 2">74A</strain>
    </source>
</reference>
<comment type="caution">
    <text evidence="1">The sequence shown here is derived from an EMBL/GenBank/DDBJ whole genome shotgun (WGS) entry which is preliminary data.</text>
</comment>
<name>A0A4R2FFN5_9GAMM</name>
<evidence type="ECO:0000313" key="2">
    <source>
        <dbReference type="Proteomes" id="UP000294832"/>
    </source>
</evidence>
<dbReference type="InterPro" id="IPR016922">
    <property type="entry name" value="UCP029505"/>
</dbReference>
<sequence>MARLNSSFWNRNKFKLSGLLLLLPVYFLYRSLHPSFPAAMAELLLGEFSIVPMPLEDGPPYQHDGEYIKDFMVTFKQGDVTRIRQAYMNIGKTALPLSQMERGDLGILHGSRYGQHVHALAAARFSAGDRLWLTLETWQGNTLVTSWPLPAAWLMR</sequence>
<protein>
    <submittedName>
        <fullName evidence="1">Uncharacterized protein</fullName>
    </submittedName>
</protein>
<proteinExistence type="predicted"/>
<gene>
    <name evidence="1" type="ORF">EDC91_103186</name>
</gene>
<dbReference type="EMBL" id="SLWF01000003">
    <property type="protein sequence ID" value="TCN89005.1"/>
    <property type="molecule type" value="Genomic_DNA"/>
</dbReference>